<dbReference type="EMBL" id="JBHFPV010000001">
    <property type="protein sequence ID" value="MFH6603131.1"/>
    <property type="molecule type" value="Genomic_DNA"/>
</dbReference>
<gene>
    <name evidence="1" type="ORF">ACEZ3G_06560</name>
</gene>
<reference evidence="1" key="1">
    <citation type="submission" date="2024-09" db="EMBL/GenBank/DDBJ databases">
        <authorList>
            <person name="Liu J."/>
        </authorList>
    </citation>
    <scope>NUCLEOTIDE SEQUENCE</scope>
    <source>
        <strain evidence="1">NBU2967</strain>
    </source>
</reference>
<organism evidence="1 2">
    <name type="scientific">Meishania litoralis</name>
    <dbReference type="NCBI Taxonomy" id="3434685"/>
    <lineage>
        <taxon>Bacteria</taxon>
        <taxon>Pseudomonadati</taxon>
        <taxon>Bacteroidota</taxon>
        <taxon>Flavobacteriia</taxon>
        <taxon>Flavobacteriales</taxon>
        <taxon>Flavobacteriaceae</taxon>
        <taxon>Meishania</taxon>
    </lineage>
</organism>
<proteinExistence type="predicted"/>
<keyword evidence="2" id="KW-1185">Reference proteome</keyword>
<comment type="caution">
    <text evidence="1">The sequence shown here is derived from an EMBL/GenBank/DDBJ whole genome shotgun (WGS) entry which is preliminary data.</text>
</comment>
<evidence type="ECO:0000313" key="2">
    <source>
        <dbReference type="Proteomes" id="UP001595191"/>
    </source>
</evidence>
<sequence length="616" mass="70486">MGDLKVEKLKGGAKKAKYITHLLNDIEALQLMLEEGLFEKSPIRIGAEQEFCLVDENWEPSTGALKVLEALNDPHFTTELALYNLEANLDPLVLTGDCFSKMHHTLNALLSKARNVAQKLGLKIVLTGILPTIDTTHLNMSFMTPMKRYSILDETIRELRGDDLELHIRGADEINLHHDSILFEGCNTSFQLHLQIDPDDFANSYNWAQAIAGPILSICANSPLLMGRELWQETRIALFTQSVDTRASTFYLNEREARVNFGHDWARGSAADYFKDNIIRFRSLLTAEFETDSLKELKAGHIPKLKALGLHNGTVYKWNRVCYGVTDNKPHIRIENRYLPSGPTTADEMANMMFWVGVMQGRPREFDNIHLKFNFKDIKSNFYHAARYGNAAQFYWDGKLLSSSALLLDHFLPMAYRGLYRMNVSPKDVEHYLGIIENRIKGRNGAQWMVQSYRRVLKKHKPPEALKILNATMHERERRGYNVDAWELAKGNEQTVRNKETTVGQRMSSKIISAQQNDSAELVLKMMLWKNIHHVPVMDMHYNLVGLVTWTDVGDYLNNPKMMRTTLEKIMRTDLITTSTDTSVKEAEKLMELNQINCLPVVRDKKLMGIITSNDI</sequence>
<protein>
    <submittedName>
        <fullName evidence="1">CBS domain-containing protein</fullName>
    </submittedName>
</protein>
<accession>A0ACC7LIR1</accession>
<name>A0ACC7LIR1_9FLAO</name>
<dbReference type="Proteomes" id="UP001595191">
    <property type="component" value="Unassembled WGS sequence"/>
</dbReference>
<evidence type="ECO:0000313" key="1">
    <source>
        <dbReference type="EMBL" id="MFH6603131.1"/>
    </source>
</evidence>